<dbReference type="AlphaFoldDB" id="A0A7G7MBF5"/>
<feature type="domain" description="DUF1707" evidence="1">
    <location>
        <begin position="10"/>
        <end position="62"/>
    </location>
</feature>
<protein>
    <submittedName>
        <fullName evidence="2">DUF1707 and DUF2154 domain-containing protein</fullName>
    </submittedName>
</protein>
<dbReference type="EMBL" id="CP060131">
    <property type="protein sequence ID" value="QNG50116.1"/>
    <property type="molecule type" value="Genomic_DNA"/>
</dbReference>
<proteinExistence type="predicted"/>
<evidence type="ECO:0000313" key="3">
    <source>
        <dbReference type="Proteomes" id="UP000515728"/>
    </source>
</evidence>
<keyword evidence="3" id="KW-1185">Reference proteome</keyword>
<organism evidence="2 3">
    <name type="scientific">Pseudonocardia petroleophila</name>
    <dbReference type="NCBI Taxonomy" id="37331"/>
    <lineage>
        <taxon>Bacteria</taxon>
        <taxon>Bacillati</taxon>
        <taxon>Actinomycetota</taxon>
        <taxon>Actinomycetes</taxon>
        <taxon>Pseudonocardiales</taxon>
        <taxon>Pseudonocardiaceae</taxon>
        <taxon>Pseudonocardia</taxon>
    </lineage>
</organism>
<gene>
    <name evidence="2" type="ORF">H6H00_17765</name>
</gene>
<dbReference type="Pfam" id="PF08044">
    <property type="entry name" value="DUF1707"/>
    <property type="match status" value="1"/>
</dbReference>
<name>A0A7G7MBF5_9PSEU</name>
<reference evidence="2 3" key="1">
    <citation type="submission" date="2020-08" db="EMBL/GenBank/DDBJ databases">
        <authorList>
            <person name="Mo P."/>
        </authorList>
    </citation>
    <scope>NUCLEOTIDE SEQUENCE [LARGE SCALE GENOMIC DNA]</scope>
    <source>
        <strain evidence="2 3">CGMCC 4.1532</strain>
    </source>
</reference>
<sequence length="201" mass="21005">MAAPQEPEDLRASDQDRHRVAEHLHAAAAEGRITLDELGERLEVLYAARTYGELVPLTRDLPVEVVGRPVERAAPAGSAGPAVSVAIMSGCERKGEWVVPARHTAVALMGGVELDLRHARFAGDDITITAVAIMGGIDITVPDHLDVEVDGFGLMGGFAGHAIGARSGGPRVRIVGLALMGGVDVKRAKPEIDGGGKELTT</sequence>
<dbReference type="RefSeq" id="WP_185716878.1">
    <property type="nucleotide sequence ID" value="NZ_BAAAWI010000001.1"/>
</dbReference>
<evidence type="ECO:0000259" key="1">
    <source>
        <dbReference type="Pfam" id="PF08044"/>
    </source>
</evidence>
<dbReference type="InterPro" id="IPR012551">
    <property type="entry name" value="DUF1707_SHOCT-like"/>
</dbReference>
<dbReference type="Proteomes" id="UP000515728">
    <property type="component" value="Chromosome"/>
</dbReference>
<dbReference type="PANTHER" id="PTHR40763">
    <property type="entry name" value="MEMBRANE PROTEIN-RELATED"/>
    <property type="match status" value="1"/>
</dbReference>
<accession>A0A7G7MBF5</accession>
<dbReference type="PANTHER" id="PTHR40763:SF4">
    <property type="entry name" value="DUF1707 DOMAIN-CONTAINING PROTEIN"/>
    <property type="match status" value="1"/>
</dbReference>
<evidence type="ECO:0000313" key="2">
    <source>
        <dbReference type="EMBL" id="QNG50116.1"/>
    </source>
</evidence>
<dbReference type="KEGG" id="ppel:H6H00_17765"/>